<name>A0A0R2FT33_9LACO</name>
<organism evidence="2 3">
    <name type="scientific">Liquorilactobacillus mali</name>
    <dbReference type="NCBI Taxonomy" id="1618"/>
    <lineage>
        <taxon>Bacteria</taxon>
        <taxon>Bacillati</taxon>
        <taxon>Bacillota</taxon>
        <taxon>Bacilli</taxon>
        <taxon>Lactobacillales</taxon>
        <taxon>Lactobacillaceae</taxon>
        <taxon>Liquorilactobacillus</taxon>
    </lineage>
</organism>
<dbReference type="RefSeq" id="WP_056990764.1">
    <property type="nucleotide sequence ID" value="NZ_JQAR01000004.1"/>
</dbReference>
<feature type="transmembrane region" description="Helical" evidence="1">
    <location>
        <begin position="157"/>
        <end position="178"/>
    </location>
</feature>
<proteinExistence type="predicted"/>
<dbReference type="PATRIC" id="fig|1618.3.peg.1779"/>
<reference evidence="2 3" key="1">
    <citation type="journal article" date="2015" name="Genome Announc.">
        <title>Expanding the biotechnology potential of lactobacilli through comparative genomics of 213 strains and associated genera.</title>
        <authorList>
            <person name="Sun Z."/>
            <person name="Harris H.M."/>
            <person name="McCann A."/>
            <person name="Guo C."/>
            <person name="Argimon S."/>
            <person name="Zhang W."/>
            <person name="Yang X."/>
            <person name="Jeffery I.B."/>
            <person name="Cooney J.C."/>
            <person name="Kagawa T.F."/>
            <person name="Liu W."/>
            <person name="Song Y."/>
            <person name="Salvetti E."/>
            <person name="Wrobel A."/>
            <person name="Rasinkangas P."/>
            <person name="Parkhill J."/>
            <person name="Rea M.C."/>
            <person name="O'Sullivan O."/>
            <person name="Ritari J."/>
            <person name="Douillard F.P."/>
            <person name="Paul Ross R."/>
            <person name="Yang R."/>
            <person name="Briner A.E."/>
            <person name="Felis G.E."/>
            <person name="de Vos W.M."/>
            <person name="Barrangou R."/>
            <person name="Klaenhammer T.R."/>
            <person name="Caufield P.W."/>
            <person name="Cui Y."/>
            <person name="Zhang H."/>
            <person name="O'Toole P.W."/>
        </authorList>
    </citation>
    <scope>NUCLEOTIDE SEQUENCE [LARGE SCALE GENOMIC DNA]</scope>
    <source>
        <strain evidence="2 3">ATCC 27304</strain>
    </source>
</reference>
<evidence type="ECO:0000256" key="1">
    <source>
        <dbReference type="SAM" id="Phobius"/>
    </source>
</evidence>
<keyword evidence="1" id="KW-1133">Transmembrane helix</keyword>
<evidence type="ECO:0000313" key="2">
    <source>
        <dbReference type="EMBL" id="KRN31625.1"/>
    </source>
</evidence>
<accession>A0A0R2FT33</accession>
<dbReference type="EMBL" id="JQAR01000004">
    <property type="protein sequence ID" value="KRN31625.1"/>
    <property type="molecule type" value="Genomic_DNA"/>
</dbReference>
<comment type="caution">
    <text evidence="2">The sequence shown here is derived from an EMBL/GenBank/DDBJ whole genome shotgun (WGS) entry which is preliminary data.</text>
</comment>
<dbReference type="Proteomes" id="UP000051727">
    <property type="component" value="Unassembled WGS sequence"/>
</dbReference>
<gene>
    <name evidence="2" type="ORF">IV36_GL001749</name>
</gene>
<sequence length="307" mass="34817">MRLNEIRVILKQAIIDMTDVKGASTNTSNILAVTNYSRAINALFRIEPLEIVNTNIDKLKEKGLIYLGVDSPKMNVNDVNFLVNQINLAIAKCQGAVGIIEKQIPQEKKETLAMKLPSSDSYKLFVYTNKQFDKALTLLKCIPELEKKPQISNLDVGSGWIVFCFSVYSGLVIFSKAIDIVNKYRNSKVSKKLAEIRLEEVEVDLEIKQSFEKKLNEEYVRDFGELARALVSSSKEKNFSPEKITSISKAMQIFAEIMDSGASFHQSVLTDKEDEKILPTEEEQSLLPKEYQKLVQQQLLENKLDDK</sequence>
<keyword evidence="1" id="KW-0472">Membrane</keyword>
<protein>
    <submittedName>
        <fullName evidence="2">Uncharacterized protein</fullName>
    </submittedName>
</protein>
<evidence type="ECO:0000313" key="3">
    <source>
        <dbReference type="Proteomes" id="UP000051727"/>
    </source>
</evidence>
<dbReference type="AlphaFoldDB" id="A0A0R2FT33"/>
<keyword evidence="1" id="KW-0812">Transmembrane</keyword>